<dbReference type="InterPro" id="IPR015105">
    <property type="entry name" value="NgoMIV"/>
</dbReference>
<dbReference type="InterPro" id="IPR011335">
    <property type="entry name" value="Restrct_endonuc-II-like"/>
</dbReference>
<proteinExistence type="predicted"/>
<dbReference type="CDD" id="cd22340">
    <property type="entry name" value="NgoMIV-like"/>
    <property type="match status" value="1"/>
</dbReference>
<dbReference type="InterPro" id="IPR037083">
    <property type="entry name" value="NgoMIV_sf"/>
</dbReference>
<keyword evidence="1" id="KW-0378">Hydrolase</keyword>
<dbReference type="GO" id="GO:0009036">
    <property type="term" value="F:type II site-specific deoxyribonuclease activity"/>
    <property type="evidence" value="ECO:0007669"/>
    <property type="project" value="UniProtKB-EC"/>
</dbReference>
<name>A0AAX3AGX0_9RHOB</name>
<evidence type="ECO:0000313" key="2">
    <source>
        <dbReference type="Proteomes" id="UP000830781"/>
    </source>
</evidence>
<sequence>MTVEAKLTEARREFHSTLLGGILTRSASGAPSNADKSSRPSVAIANAILDQLGPAQTAPKLPGQTAGADFETVCATFVRMCFEKLRHLRPGNFSVSKGGWIAQFDQYAHLDDLEAIAKANREIATALGSDYLIKPDIVVARQPETDDVINTPALLVDETTARLTSLRSENQALATLHASISCKWTLRSDRAQNARSEGLNLVRNRKGRLPHVVVITGEPTPTRIASLALGTGDIDCVYHIALYELRNALEDQGREETLELLDTMVEGKRLRDISDLPLDLVI</sequence>
<accession>A0AAX3AGX0</accession>
<evidence type="ECO:0000313" key="1">
    <source>
        <dbReference type="EMBL" id="UOA25326.1"/>
    </source>
</evidence>
<dbReference type="RefSeq" id="WP_243252284.1">
    <property type="nucleotide sequence ID" value="NZ_CP084965.1"/>
</dbReference>
<dbReference type="Gene3D" id="3.40.50.10010">
    <property type="entry name" value="Type-2 restriction enzyme NgoMIV"/>
    <property type="match status" value="1"/>
</dbReference>
<dbReference type="Proteomes" id="UP000830781">
    <property type="component" value="Plasmid pDSM110277_f"/>
</dbReference>
<dbReference type="EMBL" id="CP084965">
    <property type="protein sequence ID" value="UOA25326.1"/>
    <property type="molecule type" value="Genomic_DNA"/>
</dbReference>
<organism evidence="1 2">
    <name type="scientific">Sulfitobacter pontiacus</name>
    <dbReference type="NCBI Taxonomy" id="60137"/>
    <lineage>
        <taxon>Bacteria</taxon>
        <taxon>Pseudomonadati</taxon>
        <taxon>Pseudomonadota</taxon>
        <taxon>Alphaproteobacteria</taxon>
        <taxon>Rhodobacterales</taxon>
        <taxon>Roseobacteraceae</taxon>
        <taxon>Sulfitobacter</taxon>
    </lineage>
</organism>
<protein>
    <submittedName>
        <fullName evidence="1">Type-2 restriction enzyme NgoMIV</fullName>
        <ecNumber evidence="1">3.1.21.4</ecNumber>
    </submittedName>
</protein>
<dbReference type="AlphaFoldDB" id="A0AAX3AGX0"/>
<dbReference type="SUPFAM" id="SSF52980">
    <property type="entry name" value="Restriction endonuclease-like"/>
    <property type="match status" value="1"/>
</dbReference>
<dbReference type="REBASE" id="611479">
    <property type="entry name" value="Spo110277ORF3779P"/>
</dbReference>
<gene>
    <name evidence="1" type="primary">ngoMIVR</name>
    <name evidence="1" type="ORF">DSM110277_03780</name>
</gene>
<dbReference type="GO" id="GO:0009307">
    <property type="term" value="P:DNA restriction-modification system"/>
    <property type="evidence" value="ECO:0007669"/>
    <property type="project" value="InterPro"/>
</dbReference>
<reference evidence="2" key="1">
    <citation type="journal article" date="2022" name="Microorganisms">
        <title>Beyond the ABCs#Discovery of Three New Plasmid Types in Rhodobacterales (RepQ, RepY, RepW).</title>
        <authorList>
            <person name="Freese H.M."/>
            <person name="Ringel V."/>
            <person name="Overmann J."/>
            <person name="Petersen J."/>
        </authorList>
    </citation>
    <scope>NUCLEOTIDE SEQUENCE [LARGE SCALE GENOMIC DNA]</scope>
    <source>
        <strain evidence="2">DSM 110277</strain>
        <plasmid evidence="2">pDSM110277_f</plasmid>
    </source>
</reference>
<geneLocation type="plasmid" evidence="1 2">
    <name>pDSM110277_f</name>
</geneLocation>
<keyword evidence="2" id="KW-1185">Reference proteome</keyword>
<keyword evidence="1" id="KW-0614">Plasmid</keyword>
<dbReference type="EC" id="3.1.21.4" evidence="1"/>
<dbReference type="Pfam" id="PF09015">
    <property type="entry name" value="NgoMIV_restric"/>
    <property type="match status" value="1"/>
</dbReference>